<name>A0A1V8TVF4_9PEZI</name>
<dbReference type="GO" id="GO:0008270">
    <property type="term" value="F:zinc ion binding"/>
    <property type="evidence" value="ECO:0007669"/>
    <property type="project" value="InterPro"/>
</dbReference>
<proteinExistence type="predicted"/>
<protein>
    <recommendedName>
        <fullName evidence="2">Xylanolytic transcriptional activator regulatory domain-containing protein</fullName>
    </recommendedName>
</protein>
<keyword evidence="1" id="KW-0539">Nucleus</keyword>
<evidence type="ECO:0000256" key="1">
    <source>
        <dbReference type="ARBA" id="ARBA00023242"/>
    </source>
</evidence>
<dbReference type="OrthoDB" id="10067394at2759"/>
<comment type="caution">
    <text evidence="3">The sequence shown here is derived from an EMBL/GenBank/DDBJ whole genome shotgun (WGS) entry which is preliminary data.</text>
</comment>
<feature type="domain" description="Xylanolytic transcriptional activator regulatory" evidence="2">
    <location>
        <begin position="9"/>
        <end position="91"/>
    </location>
</feature>
<gene>
    <name evidence="3" type="ORF">B0A48_00686</name>
</gene>
<dbReference type="GO" id="GO:0003677">
    <property type="term" value="F:DNA binding"/>
    <property type="evidence" value="ECO:0007669"/>
    <property type="project" value="InterPro"/>
</dbReference>
<organism evidence="3 4">
    <name type="scientific">Cryoendolithus antarcticus</name>
    <dbReference type="NCBI Taxonomy" id="1507870"/>
    <lineage>
        <taxon>Eukaryota</taxon>
        <taxon>Fungi</taxon>
        <taxon>Dikarya</taxon>
        <taxon>Ascomycota</taxon>
        <taxon>Pezizomycotina</taxon>
        <taxon>Dothideomycetes</taxon>
        <taxon>Dothideomycetidae</taxon>
        <taxon>Cladosporiales</taxon>
        <taxon>Cladosporiaceae</taxon>
        <taxon>Cryoendolithus</taxon>
    </lineage>
</organism>
<keyword evidence="4" id="KW-1185">Reference proteome</keyword>
<dbReference type="PANTHER" id="PTHR47431">
    <property type="entry name" value="ZN(II)2CYS6 TRANSCRIPTION FACTOR (EUROFUNG)-RELATED"/>
    <property type="match status" value="1"/>
</dbReference>
<evidence type="ECO:0000259" key="2">
    <source>
        <dbReference type="Pfam" id="PF04082"/>
    </source>
</evidence>
<dbReference type="PANTHER" id="PTHR47431:SF2">
    <property type="entry name" value="ZN(II)2CYS6 TRANSCRIPTION FACTOR (EUROFUNG)"/>
    <property type="match status" value="1"/>
</dbReference>
<dbReference type="EMBL" id="NAJO01000001">
    <property type="protein sequence ID" value="OQO15303.1"/>
    <property type="molecule type" value="Genomic_DNA"/>
</dbReference>
<evidence type="ECO:0000313" key="4">
    <source>
        <dbReference type="Proteomes" id="UP000192596"/>
    </source>
</evidence>
<dbReference type="InParanoid" id="A0A1V8TVF4"/>
<dbReference type="AlphaFoldDB" id="A0A1V8TVF4"/>
<dbReference type="GO" id="GO:0006351">
    <property type="term" value="P:DNA-templated transcription"/>
    <property type="evidence" value="ECO:0007669"/>
    <property type="project" value="InterPro"/>
</dbReference>
<reference evidence="4" key="1">
    <citation type="submission" date="2017-03" db="EMBL/GenBank/DDBJ databases">
        <title>Genomes of endolithic fungi from Antarctica.</title>
        <authorList>
            <person name="Coleine C."/>
            <person name="Masonjones S."/>
            <person name="Stajich J.E."/>
        </authorList>
    </citation>
    <scope>NUCLEOTIDE SEQUENCE [LARGE SCALE GENOMIC DNA]</scope>
    <source>
        <strain evidence="4">CCFEE 5527</strain>
    </source>
</reference>
<dbReference type="CDD" id="cd12148">
    <property type="entry name" value="fungal_TF_MHR"/>
    <property type="match status" value="1"/>
</dbReference>
<dbReference type="InterPro" id="IPR007219">
    <property type="entry name" value="XnlR_reg_dom"/>
</dbReference>
<dbReference type="STRING" id="1507870.A0A1V8TVF4"/>
<accession>A0A1V8TVF4</accession>
<evidence type="ECO:0000313" key="3">
    <source>
        <dbReference type="EMBL" id="OQO15303.1"/>
    </source>
</evidence>
<dbReference type="Pfam" id="PF04082">
    <property type="entry name" value="Fungal_trans"/>
    <property type="match status" value="1"/>
</dbReference>
<sequence>MNPIDETQASSVQALLLYAIVLHALHRTNEAEDCLGRAANIARHIGMNDPAFASNAAGGNLEVEESYRRTWWELHTTDIYVAALHRRVAPSTAMLRTMPQLPGLSGQYHNQSLQSFENRVFALGPRVQYPSACYKIEASRIISRILSLDPTHATHISDVEAVDHAIASWRLYGPSEQTCVDSHGDVDESLFQAHYLMLCASIFLHFPRSALPPRVPSAGDIACARAQAVEISSPAAAHHTAKAIAASTAIANLAALPFPLDRHSPFFVCGLVLGTVVQLAAATLHLHDPSQLQRHRDHVVLMLGALGHLGERWTVARIAVACLKAISQVIFVDPTVTTMSQQPHAIPAQFENFSNIDWLDMFTPDEIQGTVWNG</sequence>
<dbReference type="Proteomes" id="UP000192596">
    <property type="component" value="Unassembled WGS sequence"/>
</dbReference>